<reference evidence="1" key="1">
    <citation type="submission" date="2018-01" db="EMBL/GenBank/DDBJ databases">
        <authorList>
            <person name="Krukenberg V."/>
        </authorList>
    </citation>
    <scope>NUCLEOTIDE SEQUENCE</scope>
    <source>
        <strain evidence="1">E20ANME2</strain>
    </source>
</reference>
<comment type="caution">
    <text evidence="1">The sequence shown here is derived from an EMBL/GenBank/DDBJ whole genome shotgun (WGS) entry which is preliminary data.</text>
</comment>
<name>A0AC61L3B4_9EURY</name>
<dbReference type="EMBL" id="PQXF01000011">
    <property type="protein sequence ID" value="PXF60798.1"/>
    <property type="molecule type" value="Genomic_DNA"/>
</dbReference>
<evidence type="ECO:0000313" key="1">
    <source>
        <dbReference type="EMBL" id="PXF60798.1"/>
    </source>
</evidence>
<accession>A0AC61L3B4</accession>
<dbReference type="Proteomes" id="UP000248329">
    <property type="component" value="Unassembled WGS sequence"/>
</dbReference>
<gene>
    <name evidence="1" type="ORF">C4B59_07360</name>
</gene>
<sequence>MGGGRGVGTILSVLIYSKNWRLRTKSDIWLPSIKSPSVTSFIRKTMIKIRAAAKHTPTFTPFVRLQSGVVWMGLRDHRLGCGAGHGRGLHERSERRVEADTVAVTVMIDLFPTTSDQNMLLEVQRAVAAHAETEDRFDEIRTISGVDQAFAGEKVISGIVTLDYETMEEKDRAYAIVATEFPYIPTFLAFREGKAIVSAYGKLAHKPELLMIGRCGINHPRSAGLATHIGVALDIPTIGVSKSILCGRSEQPAGTGSVHLLMYGGRQIGWVLKSKENCNPIIVAPGHRVSMESSIEIVKHCLRGYKLPEPTRQAHIYANLVKRT</sequence>
<proteinExistence type="predicted"/>
<protein>
    <submittedName>
        <fullName evidence="1">Uncharacterized protein</fullName>
    </submittedName>
</protein>
<organism evidence="1 2">
    <name type="scientific">Candidatus Methanogaster sp</name>
    <dbReference type="NCBI Taxonomy" id="3386292"/>
    <lineage>
        <taxon>Archaea</taxon>
        <taxon>Methanobacteriati</taxon>
        <taxon>Methanobacteriota</taxon>
        <taxon>Stenosarchaea group</taxon>
        <taxon>Methanomicrobia</taxon>
        <taxon>Methanosarcinales</taxon>
        <taxon>ANME-2 cluster</taxon>
        <taxon>Candidatus Methanogasteraceae</taxon>
        <taxon>Candidatus Methanogaster</taxon>
    </lineage>
</organism>
<evidence type="ECO:0000313" key="2">
    <source>
        <dbReference type="Proteomes" id="UP000248329"/>
    </source>
</evidence>